<organism evidence="1 2">
    <name type="scientific">Cymbomonas tetramitiformis</name>
    <dbReference type="NCBI Taxonomy" id="36881"/>
    <lineage>
        <taxon>Eukaryota</taxon>
        <taxon>Viridiplantae</taxon>
        <taxon>Chlorophyta</taxon>
        <taxon>Pyramimonadophyceae</taxon>
        <taxon>Pyramimonadales</taxon>
        <taxon>Pyramimonadaceae</taxon>
        <taxon>Cymbomonas</taxon>
    </lineage>
</organism>
<accession>A0AAE0KX34</accession>
<feature type="non-terminal residue" evidence="1">
    <location>
        <position position="1"/>
    </location>
</feature>
<proteinExistence type="predicted"/>
<name>A0AAE0KX34_9CHLO</name>
<keyword evidence="2" id="KW-1185">Reference proteome</keyword>
<reference evidence="1 2" key="1">
    <citation type="journal article" date="2015" name="Genome Biol. Evol.">
        <title>Comparative Genomics of a Bacterivorous Green Alga Reveals Evolutionary Causalities and Consequences of Phago-Mixotrophic Mode of Nutrition.</title>
        <authorList>
            <person name="Burns J.A."/>
            <person name="Paasch A."/>
            <person name="Narechania A."/>
            <person name="Kim E."/>
        </authorList>
    </citation>
    <scope>NUCLEOTIDE SEQUENCE [LARGE SCALE GENOMIC DNA]</scope>
    <source>
        <strain evidence="1 2">PLY_AMNH</strain>
    </source>
</reference>
<dbReference type="Proteomes" id="UP001190700">
    <property type="component" value="Unassembled WGS sequence"/>
</dbReference>
<evidence type="ECO:0000313" key="1">
    <source>
        <dbReference type="EMBL" id="KAK3263971.1"/>
    </source>
</evidence>
<protein>
    <submittedName>
        <fullName evidence="1">Uncharacterized protein</fullName>
    </submittedName>
</protein>
<dbReference type="EMBL" id="LGRX02014898">
    <property type="protein sequence ID" value="KAK3263971.1"/>
    <property type="molecule type" value="Genomic_DNA"/>
</dbReference>
<dbReference type="SUPFAM" id="SSF158791">
    <property type="entry name" value="MgtE N-terminal domain-like"/>
    <property type="match status" value="1"/>
</dbReference>
<comment type="caution">
    <text evidence="1">The sequence shown here is derived from an EMBL/GenBank/DDBJ whole genome shotgun (WGS) entry which is preliminary data.</text>
</comment>
<dbReference type="AlphaFoldDB" id="A0AAE0KX34"/>
<evidence type="ECO:0000313" key="2">
    <source>
        <dbReference type="Proteomes" id="UP001190700"/>
    </source>
</evidence>
<sequence>DPEDESEQSLAQRHKEWACMVAEQLSRLTQRDAALALEGIPVSDTGDVLEVMLPTVSAGIVPHLVNFIAYLRELPINECAATLGKYDPQTQGPMLVRLKLEQQQGVLKETNAADAGAVMSHVPPSIAGKMLQMLGLPIGSLILLGMMPHQGAIILRAMGPEYSRSLLDHLMKNDLDDEIISYYYYVVASAEHEQRIMRYIHALREKGF</sequence>
<gene>
    <name evidence="1" type="ORF">CYMTET_27257</name>
</gene>